<feature type="transmembrane region" description="Helical" evidence="6">
    <location>
        <begin position="342"/>
        <end position="367"/>
    </location>
</feature>
<comment type="subcellular location">
    <subcellularLocation>
        <location evidence="1">Membrane</location>
        <topology evidence="1">Multi-pass membrane protein</topology>
    </subcellularLocation>
</comment>
<dbReference type="AlphaFoldDB" id="A0A068S521"/>
<proteinExistence type="predicted"/>
<comment type="caution">
    <text evidence="8">The sequence shown here is derived from an EMBL/GenBank/DDBJ whole genome shotgun (WGS) entry which is preliminary data.</text>
</comment>
<dbReference type="Proteomes" id="UP000027586">
    <property type="component" value="Unassembled WGS sequence"/>
</dbReference>
<dbReference type="SUPFAM" id="SSF103473">
    <property type="entry name" value="MFS general substrate transporter"/>
    <property type="match status" value="1"/>
</dbReference>
<feature type="transmembrane region" description="Helical" evidence="6">
    <location>
        <begin position="236"/>
        <end position="260"/>
    </location>
</feature>
<feature type="transmembrane region" description="Helical" evidence="6">
    <location>
        <begin position="443"/>
        <end position="461"/>
    </location>
</feature>
<reference evidence="8" key="1">
    <citation type="submission" date="2013-08" db="EMBL/GenBank/DDBJ databases">
        <title>Gene expansion shapes genome architecture in the human pathogen Lichtheimia corymbifera: an evolutionary genomics analysis in the ancient terrestrial Mucorales (Mucoromycotina).</title>
        <authorList>
            <person name="Schwartze V.U."/>
            <person name="Winter S."/>
            <person name="Shelest E."/>
            <person name="Marcet-Houben M."/>
            <person name="Horn F."/>
            <person name="Wehner S."/>
            <person name="Hoffmann K."/>
            <person name="Riege K."/>
            <person name="Sammeth M."/>
            <person name="Nowrousian M."/>
            <person name="Valiante V."/>
            <person name="Linde J."/>
            <person name="Jacobsen I.D."/>
            <person name="Marz M."/>
            <person name="Brakhage A.A."/>
            <person name="Gabaldon T."/>
            <person name="Bocker S."/>
            <person name="Voigt K."/>
        </authorList>
    </citation>
    <scope>NUCLEOTIDE SEQUENCE [LARGE SCALE GENOMIC DNA]</scope>
    <source>
        <strain evidence="8">FSU 9682</strain>
    </source>
</reference>
<feature type="domain" description="Major facilitator superfamily (MFS) profile" evidence="7">
    <location>
        <begin position="1"/>
        <end position="493"/>
    </location>
</feature>
<evidence type="ECO:0000256" key="6">
    <source>
        <dbReference type="SAM" id="Phobius"/>
    </source>
</evidence>
<evidence type="ECO:0000256" key="4">
    <source>
        <dbReference type="ARBA" id="ARBA00022989"/>
    </source>
</evidence>
<gene>
    <name evidence="8" type="ORF">LCOR_07944.1</name>
</gene>
<organism evidence="8 9">
    <name type="scientific">Lichtheimia corymbifera JMRC:FSU:9682</name>
    <dbReference type="NCBI Taxonomy" id="1263082"/>
    <lineage>
        <taxon>Eukaryota</taxon>
        <taxon>Fungi</taxon>
        <taxon>Fungi incertae sedis</taxon>
        <taxon>Mucoromycota</taxon>
        <taxon>Mucoromycotina</taxon>
        <taxon>Mucoromycetes</taxon>
        <taxon>Mucorales</taxon>
        <taxon>Lichtheimiaceae</taxon>
        <taxon>Lichtheimia</taxon>
    </lineage>
</organism>
<dbReference type="Pfam" id="PF07690">
    <property type="entry name" value="MFS_1"/>
    <property type="match status" value="1"/>
</dbReference>
<dbReference type="InterPro" id="IPR020846">
    <property type="entry name" value="MFS_dom"/>
</dbReference>
<protein>
    <submittedName>
        <fullName evidence="8">Mfs general substrate transporter</fullName>
    </submittedName>
</protein>
<dbReference type="InterPro" id="IPR036259">
    <property type="entry name" value="MFS_trans_sf"/>
</dbReference>
<evidence type="ECO:0000256" key="1">
    <source>
        <dbReference type="ARBA" id="ARBA00004141"/>
    </source>
</evidence>
<feature type="transmembrane region" description="Helical" evidence="6">
    <location>
        <begin position="106"/>
        <end position="131"/>
    </location>
</feature>
<keyword evidence="4 6" id="KW-1133">Transmembrane helix</keyword>
<keyword evidence="3 6" id="KW-0812">Transmembrane</keyword>
<dbReference type="OrthoDB" id="419616at2759"/>
<dbReference type="GO" id="GO:0022857">
    <property type="term" value="F:transmembrane transporter activity"/>
    <property type="evidence" value="ECO:0007669"/>
    <property type="project" value="InterPro"/>
</dbReference>
<dbReference type="InterPro" id="IPR011701">
    <property type="entry name" value="MFS"/>
</dbReference>
<evidence type="ECO:0000256" key="3">
    <source>
        <dbReference type="ARBA" id="ARBA00022692"/>
    </source>
</evidence>
<evidence type="ECO:0000256" key="5">
    <source>
        <dbReference type="ARBA" id="ARBA00023136"/>
    </source>
</evidence>
<dbReference type="EMBL" id="CBTN010000042">
    <property type="protein sequence ID" value="CDH56942.1"/>
    <property type="molecule type" value="Genomic_DNA"/>
</dbReference>
<evidence type="ECO:0000313" key="9">
    <source>
        <dbReference type="Proteomes" id="UP000027586"/>
    </source>
</evidence>
<keyword evidence="5 6" id="KW-0472">Membrane</keyword>
<dbReference type="PANTHER" id="PTHR23504:SF15">
    <property type="entry name" value="MAJOR FACILITATOR SUPERFAMILY (MFS) PROFILE DOMAIN-CONTAINING PROTEIN"/>
    <property type="match status" value="1"/>
</dbReference>
<feature type="transmembrane region" description="Helical" evidence="6">
    <location>
        <begin position="14"/>
        <end position="36"/>
    </location>
</feature>
<dbReference type="GO" id="GO:0016020">
    <property type="term" value="C:membrane"/>
    <property type="evidence" value="ECO:0007669"/>
    <property type="project" value="UniProtKB-SubCell"/>
</dbReference>
<dbReference type="PROSITE" id="PS50850">
    <property type="entry name" value="MFS"/>
    <property type="match status" value="1"/>
</dbReference>
<dbReference type="PANTHER" id="PTHR23504">
    <property type="entry name" value="MAJOR FACILITATOR SUPERFAMILY DOMAIN-CONTAINING PROTEIN 10"/>
    <property type="match status" value="1"/>
</dbReference>
<feature type="transmembrane region" description="Helical" evidence="6">
    <location>
        <begin position="307"/>
        <end position="330"/>
    </location>
</feature>
<dbReference type="Gene3D" id="1.20.1250.20">
    <property type="entry name" value="MFS general substrate transporter like domains"/>
    <property type="match status" value="1"/>
</dbReference>
<evidence type="ECO:0000313" key="8">
    <source>
        <dbReference type="EMBL" id="CDH56942.1"/>
    </source>
</evidence>
<name>A0A068S521_9FUNG</name>
<keyword evidence="2" id="KW-0813">Transport</keyword>
<feature type="transmembrane region" description="Helical" evidence="6">
    <location>
        <begin position="71"/>
        <end position="94"/>
    </location>
</feature>
<sequence length="493" mass="54382">MVKQLSGLSDQEHVGYYTGLMSAAVGIGLLVGAIPWGALSDNIGRRKVLLMSFMGPIVGCLLLGLSRSIWWAIIARGLFGFLDNSLGVIISMLAEITKNNTEDQRAMVMSLTSIGYGVGICVGPLVGSLLMDPVNQYPRLFHHDGQIKVFLITYPFFLPCFSIVLYSLFAGSVTFFFVEETMDTKQHQHNEEPTTFIQETCVKRYSTFDSPQQQQPRQNMIRSILQRMRLALTPPVAHAISMSFLAVGAYLAFEVLFIVYATCEIPLGGLGFDPAEIAVAMSYVGMTKSFSLAIVVPYLVRWFGSVRLVWILFIILPLCYTLLGAVHYFYVMDTPMVNYAVWISLIGLLTPIALLSSSTMTVSIVLVNNAARKNSLSLLGITNGLEQCKCVCGRMHPATDLTDGCVHTVVAVQCGRVVGSTGPTLFWGMFQNASWIPSSSRSTFPWGVLAIFNIAIAIWGFRMNPKDYDDSNETTDTQHHITVNGRQRDNNNA</sequence>
<evidence type="ECO:0000259" key="7">
    <source>
        <dbReference type="PROSITE" id="PS50850"/>
    </source>
</evidence>
<feature type="transmembrane region" description="Helical" evidence="6">
    <location>
        <begin position="151"/>
        <end position="178"/>
    </location>
</feature>
<feature type="transmembrane region" description="Helical" evidence="6">
    <location>
        <begin position="48"/>
        <end position="65"/>
    </location>
</feature>
<evidence type="ECO:0000256" key="2">
    <source>
        <dbReference type="ARBA" id="ARBA00022448"/>
    </source>
</evidence>
<accession>A0A068S521</accession>
<feature type="transmembrane region" description="Helical" evidence="6">
    <location>
        <begin position="280"/>
        <end position="300"/>
    </location>
</feature>
<keyword evidence="9" id="KW-1185">Reference proteome</keyword>
<dbReference type="VEuPathDB" id="FungiDB:LCOR_07944.1"/>